<protein>
    <submittedName>
        <fullName evidence="1">Uncharacterized protein</fullName>
    </submittedName>
</protein>
<accession>A0ABR4CZ22</accession>
<reference evidence="1 2" key="1">
    <citation type="journal article" date="2024" name="Commun. Biol.">
        <title>Comparative genomic analysis of thermophilic fungi reveals convergent evolutionary adaptations and gene losses.</title>
        <authorList>
            <person name="Steindorff A.S."/>
            <person name="Aguilar-Pontes M.V."/>
            <person name="Robinson A.J."/>
            <person name="Andreopoulos B."/>
            <person name="LaButti K."/>
            <person name="Kuo A."/>
            <person name="Mondo S."/>
            <person name="Riley R."/>
            <person name="Otillar R."/>
            <person name="Haridas S."/>
            <person name="Lipzen A."/>
            <person name="Grimwood J."/>
            <person name="Schmutz J."/>
            <person name="Clum A."/>
            <person name="Reid I.D."/>
            <person name="Moisan M.C."/>
            <person name="Butler G."/>
            <person name="Nguyen T.T.M."/>
            <person name="Dewar K."/>
            <person name="Conant G."/>
            <person name="Drula E."/>
            <person name="Henrissat B."/>
            <person name="Hansel C."/>
            <person name="Singer S."/>
            <person name="Hutchinson M.I."/>
            <person name="de Vries R.P."/>
            <person name="Natvig D.O."/>
            <person name="Powell A.J."/>
            <person name="Tsang A."/>
            <person name="Grigoriev I.V."/>
        </authorList>
    </citation>
    <scope>NUCLEOTIDE SEQUENCE [LARGE SCALE GENOMIC DNA]</scope>
    <source>
        <strain evidence="1 2">CBS 494.80</strain>
    </source>
</reference>
<evidence type="ECO:0000313" key="1">
    <source>
        <dbReference type="EMBL" id="KAL2075168.1"/>
    </source>
</evidence>
<sequence>MHTQKGNYRESISTRLDHIDAPGLFQSHSSDQKISRTLYRGYECHQVVTLAQDISVRILPVSKKEKVHCEQRGSSYRTRPNFLQETLEDSIDTSPGSGTEARHFGFFSCRPGRASTGREREKGGQPAVFGMLGNAEGARAV</sequence>
<proteinExistence type="predicted"/>
<organism evidence="1 2">
    <name type="scientific">Oculimacula yallundae</name>
    <dbReference type="NCBI Taxonomy" id="86028"/>
    <lineage>
        <taxon>Eukaryota</taxon>
        <taxon>Fungi</taxon>
        <taxon>Dikarya</taxon>
        <taxon>Ascomycota</taxon>
        <taxon>Pezizomycotina</taxon>
        <taxon>Leotiomycetes</taxon>
        <taxon>Helotiales</taxon>
        <taxon>Ploettnerulaceae</taxon>
        <taxon>Oculimacula</taxon>
    </lineage>
</organism>
<gene>
    <name evidence="1" type="ORF">VTL71DRAFT_110</name>
</gene>
<dbReference type="Proteomes" id="UP001595075">
    <property type="component" value="Unassembled WGS sequence"/>
</dbReference>
<name>A0ABR4CZ22_9HELO</name>
<dbReference type="EMBL" id="JAZHXI010000001">
    <property type="protein sequence ID" value="KAL2075168.1"/>
    <property type="molecule type" value="Genomic_DNA"/>
</dbReference>
<keyword evidence="2" id="KW-1185">Reference proteome</keyword>
<evidence type="ECO:0000313" key="2">
    <source>
        <dbReference type="Proteomes" id="UP001595075"/>
    </source>
</evidence>
<comment type="caution">
    <text evidence="1">The sequence shown here is derived from an EMBL/GenBank/DDBJ whole genome shotgun (WGS) entry which is preliminary data.</text>
</comment>